<organism evidence="1 2">
    <name type="scientific">Nocardia cyriacigeorgica (strain GUH-2)</name>
    <dbReference type="NCBI Taxonomy" id="1127134"/>
    <lineage>
        <taxon>Bacteria</taxon>
        <taxon>Bacillati</taxon>
        <taxon>Actinomycetota</taxon>
        <taxon>Actinomycetes</taxon>
        <taxon>Mycobacteriales</taxon>
        <taxon>Nocardiaceae</taxon>
        <taxon>Nocardia</taxon>
    </lineage>
</organism>
<proteinExistence type="predicted"/>
<dbReference type="EMBL" id="FO082843">
    <property type="protein sequence ID" value="CCF64658.1"/>
    <property type="molecule type" value="Genomic_DNA"/>
</dbReference>
<evidence type="ECO:0000313" key="2">
    <source>
        <dbReference type="Proteomes" id="UP000008190"/>
    </source>
</evidence>
<protein>
    <submittedName>
        <fullName evidence="1">Uncharacterized protein</fullName>
    </submittedName>
</protein>
<dbReference type="AlphaFoldDB" id="H6R5W8"/>
<dbReference type="KEGG" id="ncy:NOCYR_3895"/>
<keyword evidence="2" id="KW-1185">Reference proteome</keyword>
<sequence length="22" mass="2355">MATIFGCTRRNSPAPAELFANS</sequence>
<gene>
    <name evidence="1" type="ordered locus">NOCYR_3895</name>
</gene>
<dbReference type="HOGENOM" id="CLU_3424848_0_0_11"/>
<dbReference type="Proteomes" id="UP000008190">
    <property type="component" value="Chromosome"/>
</dbReference>
<evidence type="ECO:0000313" key="1">
    <source>
        <dbReference type="EMBL" id="CCF64658.1"/>
    </source>
</evidence>
<name>H6R5W8_NOCCG</name>
<accession>H6R5W8</accession>
<reference evidence="1 2" key="1">
    <citation type="journal article" date="2012" name="J. Bacteriol.">
        <title>Genome sequence of the human- and animal-pathogenic strain Nocardia cyriacigeorgica GUH-2.</title>
        <authorList>
            <person name="Zoropogui A."/>
            <person name="Pujic P."/>
            <person name="Normand P."/>
            <person name="Barbe V."/>
            <person name="Beaman B."/>
            <person name="Beaman L."/>
            <person name="Boiron P."/>
            <person name="Colinon C."/>
            <person name="Deredjian A."/>
            <person name="Graindorge A."/>
            <person name="Mangenot S."/>
            <person name="Nazaret S."/>
            <person name="Neto M."/>
            <person name="Petit S."/>
            <person name="Roche D."/>
            <person name="Vallenet D."/>
            <person name="Rodriguez-Nava V."/>
            <person name="Richard Y."/>
            <person name="Cournoyer B."/>
            <person name="Blaha D."/>
        </authorList>
    </citation>
    <scope>NUCLEOTIDE SEQUENCE [LARGE SCALE GENOMIC DNA]</scope>
    <source>
        <strain evidence="1 2">GUH-2</strain>
    </source>
</reference>